<accession>A0A2N3YN07</accession>
<dbReference type="InterPro" id="IPR036188">
    <property type="entry name" value="FAD/NAD-bd_sf"/>
</dbReference>
<dbReference type="RefSeq" id="WP_101396792.1">
    <property type="nucleotide sequence ID" value="NZ_PJNE01000001.1"/>
</dbReference>
<dbReference type="OrthoDB" id="9996672at2"/>
<dbReference type="AlphaFoldDB" id="A0A2N3YN07"/>
<organism evidence="2 3">
    <name type="scientific">Phycicoccus duodecadis</name>
    <dbReference type="NCBI Taxonomy" id="173053"/>
    <lineage>
        <taxon>Bacteria</taxon>
        <taxon>Bacillati</taxon>
        <taxon>Actinomycetota</taxon>
        <taxon>Actinomycetes</taxon>
        <taxon>Micrococcales</taxon>
        <taxon>Intrasporangiaceae</taxon>
        <taxon>Phycicoccus</taxon>
    </lineage>
</organism>
<feature type="transmembrane region" description="Helical" evidence="1">
    <location>
        <begin position="49"/>
        <end position="69"/>
    </location>
</feature>
<reference evidence="2 3" key="1">
    <citation type="submission" date="2017-12" db="EMBL/GenBank/DDBJ databases">
        <title>Sequencing the genomes of 1000 Actinobacteria strains.</title>
        <authorList>
            <person name="Klenk H.-P."/>
        </authorList>
    </citation>
    <scope>NUCLEOTIDE SEQUENCE [LARGE SCALE GENOMIC DNA]</scope>
    <source>
        <strain evidence="2 3">DSM 12806</strain>
    </source>
</reference>
<feature type="transmembrane region" description="Helical" evidence="1">
    <location>
        <begin position="75"/>
        <end position="93"/>
    </location>
</feature>
<keyword evidence="3" id="KW-1185">Reference proteome</keyword>
<dbReference type="EMBL" id="PJNE01000001">
    <property type="protein sequence ID" value="PKW28237.1"/>
    <property type="molecule type" value="Genomic_DNA"/>
</dbReference>
<keyword evidence="1" id="KW-0812">Transmembrane</keyword>
<name>A0A2N3YN07_9MICO</name>
<protein>
    <recommendedName>
        <fullName evidence="4">YcxB-like protein</fullName>
    </recommendedName>
</protein>
<proteinExistence type="predicted"/>
<dbReference type="SUPFAM" id="SSF51905">
    <property type="entry name" value="FAD/NAD(P)-binding domain"/>
    <property type="match status" value="1"/>
</dbReference>
<dbReference type="Proteomes" id="UP000233781">
    <property type="component" value="Unassembled WGS sequence"/>
</dbReference>
<evidence type="ECO:0000256" key="1">
    <source>
        <dbReference type="SAM" id="Phobius"/>
    </source>
</evidence>
<sequence>MDAPSEVTAREPVVTQYAASPAVAEREADALARWLARRPGRRARLARQVVLVTVGLALVAGGVVLGGGADPAPTAAMFAAAAMAYALLAVLAGPRALRRRCRRLFGARVVPGSVVTATFDSARVEVDTSSATHRIDLDTVVAATWVGRDLVVECPGSMWMVLPGELLSDSAVAVLSGALGPRLRMLP</sequence>
<evidence type="ECO:0008006" key="4">
    <source>
        <dbReference type="Google" id="ProtNLM"/>
    </source>
</evidence>
<comment type="caution">
    <text evidence="2">The sequence shown here is derived from an EMBL/GenBank/DDBJ whole genome shotgun (WGS) entry which is preliminary data.</text>
</comment>
<gene>
    <name evidence="2" type="ORF">ATL31_3098</name>
</gene>
<keyword evidence="1" id="KW-1133">Transmembrane helix</keyword>
<evidence type="ECO:0000313" key="3">
    <source>
        <dbReference type="Proteomes" id="UP000233781"/>
    </source>
</evidence>
<evidence type="ECO:0000313" key="2">
    <source>
        <dbReference type="EMBL" id="PKW28237.1"/>
    </source>
</evidence>
<keyword evidence="1" id="KW-0472">Membrane</keyword>